<keyword evidence="2" id="KW-0433">Leucine-rich repeat</keyword>
<feature type="compositionally biased region" description="Polar residues" evidence="5">
    <location>
        <begin position="284"/>
        <end position="294"/>
    </location>
</feature>
<evidence type="ECO:0000313" key="7">
    <source>
        <dbReference type="Proteomes" id="UP001605036"/>
    </source>
</evidence>
<evidence type="ECO:0000256" key="5">
    <source>
        <dbReference type="SAM" id="MobiDB-lite"/>
    </source>
</evidence>
<feature type="region of interest" description="Disordered" evidence="5">
    <location>
        <begin position="272"/>
        <end position="317"/>
    </location>
</feature>
<dbReference type="Gene3D" id="3.80.10.10">
    <property type="entry name" value="Ribonuclease Inhibitor"/>
    <property type="match status" value="1"/>
</dbReference>
<evidence type="ECO:0000256" key="3">
    <source>
        <dbReference type="ARBA" id="ARBA00022737"/>
    </source>
</evidence>
<evidence type="ECO:0000256" key="1">
    <source>
        <dbReference type="ARBA" id="ARBA00004316"/>
    </source>
</evidence>
<feature type="compositionally biased region" description="Basic and acidic residues" evidence="5">
    <location>
        <begin position="296"/>
        <end position="309"/>
    </location>
</feature>
<name>A0ABD1ZGH2_9MARC</name>
<accession>A0ABD1ZGH2</accession>
<dbReference type="PANTHER" id="PTHR45973:SF9">
    <property type="entry name" value="LEUCINE-RICH REPEAT-CONTAINING PROTEIN 46"/>
    <property type="match status" value="1"/>
</dbReference>
<gene>
    <name evidence="6" type="ORF">R1flu_013084</name>
</gene>
<organism evidence="6 7">
    <name type="scientific">Riccia fluitans</name>
    <dbReference type="NCBI Taxonomy" id="41844"/>
    <lineage>
        <taxon>Eukaryota</taxon>
        <taxon>Viridiplantae</taxon>
        <taxon>Streptophyta</taxon>
        <taxon>Embryophyta</taxon>
        <taxon>Marchantiophyta</taxon>
        <taxon>Marchantiopsida</taxon>
        <taxon>Marchantiidae</taxon>
        <taxon>Marchantiales</taxon>
        <taxon>Ricciaceae</taxon>
        <taxon>Riccia</taxon>
    </lineage>
</organism>
<evidence type="ECO:0000256" key="2">
    <source>
        <dbReference type="ARBA" id="ARBA00022614"/>
    </source>
</evidence>
<dbReference type="Proteomes" id="UP001605036">
    <property type="component" value="Unassembled WGS sequence"/>
</dbReference>
<proteinExistence type="predicted"/>
<sequence length="452" mass="50936">MAAVMMTKEWLVKHCKQRGLYQTPYLNDKLYLQCQAICDIENLDDYTGVKLLYLEENCLESMNGIQPLKQLQCLILDLSHNNLKDGNGVLEIALAMPRLAVLYLTGNPFISRMPHYRKNIIGNLKKLTHLDDRPVFWDERLYAEAWVRGGQDAETAERDIVRQIRAEEETKQFESMRRIREQSMEERVHVPRPNYLQFDPKELGEDAPEMCGPHDQSPKQQILCESKDVQNELSLTPPGEIAVSVGSECSRGVHQAYLSCAALDAATDSSVESRSHQSELSSSVKTTSNRNNAASLKEDSSQQQFEERPANNPLFNNCTNPPGYYELQKNWPRANLSMISSKVQSKCLPGLVGSNIQADSFSTIHNNTLFSEKMAKSGDSKAEPGQCELMQYVSEDQRTQKAAPRFSSLRESGRDALASLVTLDMTSNIHRKLDSTVKDENNLLLSLQAMGE</sequence>
<evidence type="ECO:0008006" key="8">
    <source>
        <dbReference type="Google" id="ProtNLM"/>
    </source>
</evidence>
<dbReference type="InterPro" id="IPR050576">
    <property type="entry name" value="Cilia_flagella_integrity"/>
</dbReference>
<dbReference type="AlphaFoldDB" id="A0ABD1ZGH2"/>
<dbReference type="EMBL" id="JBHFFA010000002">
    <property type="protein sequence ID" value="KAL2645497.1"/>
    <property type="molecule type" value="Genomic_DNA"/>
</dbReference>
<keyword evidence="7" id="KW-1185">Reference proteome</keyword>
<reference evidence="6 7" key="1">
    <citation type="submission" date="2024-09" db="EMBL/GenBank/DDBJ databases">
        <title>Chromosome-scale assembly of Riccia fluitans.</title>
        <authorList>
            <person name="Paukszto L."/>
            <person name="Sawicki J."/>
            <person name="Karawczyk K."/>
            <person name="Piernik-Szablinska J."/>
            <person name="Szczecinska M."/>
            <person name="Mazdziarz M."/>
        </authorList>
    </citation>
    <scope>NUCLEOTIDE SEQUENCE [LARGE SCALE GENOMIC DNA]</scope>
    <source>
        <strain evidence="6">Rf_01</strain>
        <tissue evidence="6">Aerial parts of the thallus</tissue>
    </source>
</reference>
<keyword evidence="4" id="KW-0966">Cell projection</keyword>
<dbReference type="SUPFAM" id="SSF52058">
    <property type="entry name" value="L domain-like"/>
    <property type="match status" value="1"/>
</dbReference>
<comment type="subcellular location">
    <subcellularLocation>
        <location evidence="1">Cell projection</location>
    </subcellularLocation>
</comment>
<protein>
    <recommendedName>
        <fullName evidence="8">Dynein assembly factor 1, axonemal</fullName>
    </recommendedName>
</protein>
<dbReference type="PANTHER" id="PTHR45973">
    <property type="entry name" value="PROTEIN PHOSPHATASE 1 REGULATORY SUBUNIT SDS22-RELATED"/>
    <property type="match status" value="1"/>
</dbReference>
<comment type="caution">
    <text evidence="6">The sequence shown here is derived from an EMBL/GenBank/DDBJ whole genome shotgun (WGS) entry which is preliminary data.</text>
</comment>
<dbReference type="InterPro" id="IPR032675">
    <property type="entry name" value="LRR_dom_sf"/>
</dbReference>
<keyword evidence="3" id="KW-0677">Repeat</keyword>
<evidence type="ECO:0000313" key="6">
    <source>
        <dbReference type="EMBL" id="KAL2645497.1"/>
    </source>
</evidence>
<evidence type="ECO:0000256" key="4">
    <source>
        <dbReference type="ARBA" id="ARBA00023273"/>
    </source>
</evidence>